<gene>
    <name evidence="5" type="primary">LOC140015627</name>
</gene>
<dbReference type="PANTHER" id="PTHR36766:SF70">
    <property type="entry name" value="DISEASE RESISTANCE PROTEIN RGA4"/>
    <property type="match status" value="1"/>
</dbReference>
<reference evidence="4" key="1">
    <citation type="journal article" date="2025" name="Foods">
        <title>Unveiling the Microbial Signatures of Arabica Coffee Cherries: Insights into Ripeness Specific Diversity, Functional Traits, and Implications for Quality and Safety.</title>
        <authorList>
            <consortium name="RefSeq"/>
            <person name="Tenea G.N."/>
            <person name="Cifuentes V."/>
            <person name="Reyes P."/>
            <person name="Cevallos-Vallejos M."/>
        </authorList>
    </citation>
    <scope>NUCLEOTIDE SEQUENCE [LARGE SCALE GENOMIC DNA]</scope>
</reference>
<evidence type="ECO:0000313" key="5">
    <source>
        <dbReference type="RefSeq" id="XP_071924455.1"/>
    </source>
</evidence>
<organism evidence="4 5">
    <name type="scientific">Coffea arabica</name>
    <name type="common">Arabian coffee</name>
    <dbReference type="NCBI Taxonomy" id="13443"/>
    <lineage>
        <taxon>Eukaryota</taxon>
        <taxon>Viridiplantae</taxon>
        <taxon>Streptophyta</taxon>
        <taxon>Embryophyta</taxon>
        <taxon>Tracheophyta</taxon>
        <taxon>Spermatophyta</taxon>
        <taxon>Magnoliopsida</taxon>
        <taxon>eudicotyledons</taxon>
        <taxon>Gunneridae</taxon>
        <taxon>Pentapetalae</taxon>
        <taxon>asterids</taxon>
        <taxon>lamiids</taxon>
        <taxon>Gentianales</taxon>
        <taxon>Rubiaceae</taxon>
        <taxon>Ixoroideae</taxon>
        <taxon>Gardenieae complex</taxon>
        <taxon>Bertiereae - Coffeeae clade</taxon>
        <taxon>Coffeeae</taxon>
        <taxon>Coffea</taxon>
    </lineage>
</organism>
<proteinExistence type="predicted"/>
<accession>A0ABM4VY42</accession>
<reference evidence="5" key="2">
    <citation type="submission" date="2025-08" db="UniProtKB">
        <authorList>
            <consortium name="RefSeq"/>
        </authorList>
    </citation>
    <scope>IDENTIFICATION</scope>
    <source>
        <tissue evidence="5">Leaves</tissue>
    </source>
</reference>
<dbReference type="RefSeq" id="XP_071924455.1">
    <property type="nucleotide sequence ID" value="XM_072068354.1"/>
</dbReference>
<keyword evidence="2" id="KW-0611">Plant defense</keyword>
<evidence type="ECO:0000259" key="3">
    <source>
        <dbReference type="Pfam" id="PF25019"/>
    </source>
</evidence>
<protein>
    <recommendedName>
        <fullName evidence="3">R13L1/DRL21-like LRR repeat region domain-containing protein</fullName>
    </recommendedName>
</protein>
<dbReference type="Pfam" id="PF25019">
    <property type="entry name" value="LRR_R13L1-DRL21"/>
    <property type="match status" value="1"/>
</dbReference>
<name>A0ABM4VY42_COFAR</name>
<dbReference type="PANTHER" id="PTHR36766">
    <property type="entry name" value="PLANT BROAD-SPECTRUM MILDEW RESISTANCE PROTEIN RPW8"/>
    <property type="match status" value="1"/>
</dbReference>
<feature type="domain" description="R13L1/DRL21-like LRR repeat region" evidence="3">
    <location>
        <begin position="102"/>
        <end position="165"/>
    </location>
</feature>
<dbReference type="InterPro" id="IPR056789">
    <property type="entry name" value="LRR_R13L1-DRL21"/>
</dbReference>
<sequence length="178" mass="20424">MFESCPSLQYLYVEDCPNLVSFSLNLQETPSLKQFVLIDSPKLIPHWFKGFAFATNLRKLISLSINSPFFSDDSSIDDFDWSGLRSVSTLCELRLEGLLHTESLAHQLQYFTTLTSLRLADFGGLEVQPDWIGNLVSLEDLELSNCKKLRSLPSETAMRRLTKLTRVEVYRCPLLRQR</sequence>
<dbReference type="Gene3D" id="3.80.10.10">
    <property type="entry name" value="Ribonuclease Inhibitor"/>
    <property type="match status" value="2"/>
</dbReference>
<dbReference type="SUPFAM" id="SSF52047">
    <property type="entry name" value="RNI-like"/>
    <property type="match status" value="1"/>
</dbReference>
<evidence type="ECO:0000313" key="4">
    <source>
        <dbReference type="Proteomes" id="UP001652660"/>
    </source>
</evidence>
<evidence type="ECO:0000256" key="2">
    <source>
        <dbReference type="ARBA" id="ARBA00022821"/>
    </source>
</evidence>
<dbReference type="GeneID" id="140015627"/>
<keyword evidence="1" id="KW-0433">Leucine-rich repeat</keyword>
<evidence type="ECO:0000256" key="1">
    <source>
        <dbReference type="ARBA" id="ARBA00022614"/>
    </source>
</evidence>
<dbReference type="InterPro" id="IPR032675">
    <property type="entry name" value="LRR_dom_sf"/>
</dbReference>
<dbReference type="Proteomes" id="UP001652660">
    <property type="component" value="Chromosome 1e"/>
</dbReference>
<keyword evidence="4" id="KW-1185">Reference proteome</keyword>